<keyword evidence="2" id="KW-1277">Toxin-antitoxin system</keyword>
<evidence type="ECO:0000313" key="4">
    <source>
        <dbReference type="EMBL" id="ECC3917252.1"/>
    </source>
</evidence>
<dbReference type="InterPro" id="IPR028344">
    <property type="entry name" value="ParE1/4"/>
</dbReference>
<sequence>MYKLSELADDDIFKIACYTIQQFGKHQAKLYHNELENVFRLLDESPRIGIECEWICSGMRRFEFRRHSVYYMMRDDDIFISRIIHQSMDIDRLEFPE</sequence>
<comment type="caution">
    <text evidence="4">The sequence shown here is derived from an EMBL/GenBank/DDBJ whole genome shotgun (WGS) entry which is preliminary data.</text>
</comment>
<reference evidence="4" key="1">
    <citation type="submission" date="2018-08" db="EMBL/GenBank/DDBJ databases">
        <authorList>
            <person name="Ashton P.M."/>
            <person name="Dallman T."/>
            <person name="Nair S."/>
            <person name="De Pinna E."/>
            <person name="Peters T."/>
            <person name="Grant K."/>
        </authorList>
    </citation>
    <scope>NUCLEOTIDE SEQUENCE [LARGE SCALE GENOMIC DNA]</scope>
    <source>
        <strain evidence="4">294779</strain>
    </source>
</reference>
<comment type="similarity">
    <text evidence="1 3">Belongs to the RelE toxin family.</text>
</comment>
<evidence type="ECO:0000256" key="1">
    <source>
        <dbReference type="ARBA" id="ARBA00006226"/>
    </source>
</evidence>
<dbReference type="InterPro" id="IPR035093">
    <property type="entry name" value="RelE/ParE_toxin_dom_sf"/>
</dbReference>
<dbReference type="PANTHER" id="PTHR33755:SF3">
    <property type="entry name" value="TOXIN"/>
    <property type="match status" value="1"/>
</dbReference>
<dbReference type="Pfam" id="PF05016">
    <property type="entry name" value="ParE_toxin"/>
    <property type="match status" value="1"/>
</dbReference>
<proteinExistence type="inferred from homology"/>
<dbReference type="Proteomes" id="UP000839735">
    <property type="component" value="Unassembled WGS sequence"/>
</dbReference>
<dbReference type="EMBL" id="AAIBIC010000052">
    <property type="protein sequence ID" value="ECC3917252.1"/>
    <property type="molecule type" value="Genomic_DNA"/>
</dbReference>
<name>A0A5Y1YEY8_SALDZ</name>
<organism evidence="4">
    <name type="scientific">Salmonella diarizonae</name>
    <dbReference type="NCBI Taxonomy" id="59204"/>
    <lineage>
        <taxon>Bacteria</taxon>
        <taxon>Pseudomonadati</taxon>
        <taxon>Pseudomonadota</taxon>
        <taxon>Gammaproteobacteria</taxon>
        <taxon>Enterobacterales</taxon>
        <taxon>Enterobacteriaceae</taxon>
        <taxon>Salmonella</taxon>
    </lineage>
</organism>
<evidence type="ECO:0000256" key="2">
    <source>
        <dbReference type="ARBA" id="ARBA00022649"/>
    </source>
</evidence>
<dbReference type="Gene3D" id="3.30.2310.20">
    <property type="entry name" value="RelE-like"/>
    <property type="match status" value="1"/>
</dbReference>
<evidence type="ECO:0000256" key="3">
    <source>
        <dbReference type="PIRNR" id="PIRNR029218"/>
    </source>
</evidence>
<dbReference type="PANTHER" id="PTHR33755">
    <property type="entry name" value="TOXIN PARE1-RELATED"/>
    <property type="match status" value="1"/>
</dbReference>
<protein>
    <recommendedName>
        <fullName evidence="3">Toxin</fullName>
    </recommendedName>
</protein>
<dbReference type="InterPro" id="IPR007712">
    <property type="entry name" value="RelE/ParE_toxin"/>
</dbReference>
<gene>
    <name evidence="4" type="ORF">CTQ69_25510</name>
</gene>
<dbReference type="PIRSF" id="PIRSF029218">
    <property type="entry name" value="ParE"/>
    <property type="match status" value="1"/>
</dbReference>
<accession>A0A5Y1YEY8</accession>
<dbReference type="InterPro" id="IPR051803">
    <property type="entry name" value="TA_system_RelE-like_toxin"/>
</dbReference>
<dbReference type="AlphaFoldDB" id="A0A5Y1YEY8"/>